<dbReference type="PANTHER" id="PTHR10913">
    <property type="entry name" value="FOLLISTATIN-RELATED"/>
    <property type="match status" value="1"/>
</dbReference>
<evidence type="ECO:0000256" key="2">
    <source>
        <dbReference type="ARBA" id="ARBA00022900"/>
    </source>
</evidence>
<dbReference type="Pfam" id="PF07648">
    <property type="entry name" value="Kazal_2"/>
    <property type="match status" value="1"/>
</dbReference>
<reference evidence="6" key="1">
    <citation type="submission" date="2023-03" db="EMBL/GenBank/DDBJ databases">
        <authorList>
            <person name="Steffen K."/>
            <person name="Cardenas P."/>
        </authorList>
    </citation>
    <scope>NUCLEOTIDE SEQUENCE</scope>
</reference>
<dbReference type="InterPro" id="IPR036058">
    <property type="entry name" value="Kazal_dom_sf"/>
</dbReference>
<sequence length="95" mass="10434">MRQAAVRSSFLHRLCKSALFLTLLPLLVHSQGSDTVNSNCNRNCDGHELDQVCASNGVTYDNRCEMELAACRENIELVVRDNGPCNEPVALIKSG</sequence>
<feature type="domain" description="Kazal-like" evidence="5">
    <location>
        <begin position="34"/>
        <end position="87"/>
    </location>
</feature>
<keyword evidence="3" id="KW-1015">Disulfide bond</keyword>
<dbReference type="SUPFAM" id="SSF100895">
    <property type="entry name" value="Kazal-type serine protease inhibitors"/>
    <property type="match status" value="1"/>
</dbReference>
<dbReference type="GO" id="GO:0030154">
    <property type="term" value="P:cell differentiation"/>
    <property type="evidence" value="ECO:0007669"/>
    <property type="project" value="TreeGrafter"/>
</dbReference>
<dbReference type="InterPro" id="IPR050653">
    <property type="entry name" value="Prot_Inhib_GrowthFact_Antg"/>
</dbReference>
<gene>
    <name evidence="6" type="ORF">GBAR_LOCUS7247</name>
</gene>
<name>A0AA35WE26_GEOBA</name>
<accession>A0AA35WE26</accession>
<dbReference type="SMART" id="SM00280">
    <property type="entry name" value="KAZAL"/>
    <property type="match status" value="1"/>
</dbReference>
<keyword evidence="1" id="KW-0646">Protease inhibitor</keyword>
<dbReference type="AlphaFoldDB" id="A0AA35WE26"/>
<evidence type="ECO:0000256" key="4">
    <source>
        <dbReference type="SAM" id="SignalP"/>
    </source>
</evidence>
<dbReference type="Proteomes" id="UP001174909">
    <property type="component" value="Unassembled WGS sequence"/>
</dbReference>
<comment type="caution">
    <text evidence="6">The sequence shown here is derived from an EMBL/GenBank/DDBJ whole genome shotgun (WGS) entry which is preliminary data.</text>
</comment>
<dbReference type="PANTHER" id="PTHR10913:SF45">
    <property type="entry name" value="FOLLISTATIN, ISOFORM A-RELATED"/>
    <property type="match status" value="1"/>
</dbReference>
<evidence type="ECO:0000313" key="6">
    <source>
        <dbReference type="EMBL" id="CAI8011140.1"/>
    </source>
</evidence>
<keyword evidence="4" id="KW-0732">Signal</keyword>
<evidence type="ECO:0000256" key="1">
    <source>
        <dbReference type="ARBA" id="ARBA00022690"/>
    </source>
</evidence>
<keyword evidence="2" id="KW-0722">Serine protease inhibitor</keyword>
<organism evidence="6 7">
    <name type="scientific">Geodia barretti</name>
    <name type="common">Barrett's horny sponge</name>
    <dbReference type="NCBI Taxonomy" id="519541"/>
    <lineage>
        <taxon>Eukaryota</taxon>
        <taxon>Metazoa</taxon>
        <taxon>Porifera</taxon>
        <taxon>Demospongiae</taxon>
        <taxon>Heteroscleromorpha</taxon>
        <taxon>Tetractinellida</taxon>
        <taxon>Astrophorina</taxon>
        <taxon>Geodiidae</taxon>
        <taxon>Geodia</taxon>
    </lineage>
</organism>
<feature type="signal peptide" evidence="4">
    <location>
        <begin position="1"/>
        <end position="30"/>
    </location>
</feature>
<dbReference type="EMBL" id="CASHTH010001082">
    <property type="protein sequence ID" value="CAI8011140.1"/>
    <property type="molecule type" value="Genomic_DNA"/>
</dbReference>
<evidence type="ECO:0000313" key="7">
    <source>
        <dbReference type="Proteomes" id="UP001174909"/>
    </source>
</evidence>
<dbReference type="PROSITE" id="PS51465">
    <property type="entry name" value="KAZAL_2"/>
    <property type="match status" value="1"/>
</dbReference>
<evidence type="ECO:0000256" key="3">
    <source>
        <dbReference type="ARBA" id="ARBA00023157"/>
    </source>
</evidence>
<dbReference type="Gene3D" id="3.30.60.30">
    <property type="match status" value="1"/>
</dbReference>
<feature type="chain" id="PRO_5041359701" evidence="4">
    <location>
        <begin position="31"/>
        <end position="95"/>
    </location>
</feature>
<dbReference type="GO" id="GO:0005576">
    <property type="term" value="C:extracellular region"/>
    <property type="evidence" value="ECO:0007669"/>
    <property type="project" value="TreeGrafter"/>
</dbReference>
<evidence type="ECO:0000259" key="5">
    <source>
        <dbReference type="PROSITE" id="PS51465"/>
    </source>
</evidence>
<proteinExistence type="predicted"/>
<dbReference type="CDD" id="cd00104">
    <property type="entry name" value="KAZAL_FS"/>
    <property type="match status" value="1"/>
</dbReference>
<feature type="non-terminal residue" evidence="6">
    <location>
        <position position="1"/>
    </location>
</feature>
<dbReference type="InterPro" id="IPR002350">
    <property type="entry name" value="Kazal_dom"/>
</dbReference>
<keyword evidence="7" id="KW-1185">Reference proteome</keyword>
<protein>
    <submittedName>
        <fullName evidence="6">Agrin</fullName>
    </submittedName>
</protein>